<evidence type="ECO:0000313" key="2">
    <source>
        <dbReference type="EMBL" id="BCI58898.1"/>
    </source>
</evidence>
<feature type="compositionally biased region" description="Polar residues" evidence="1">
    <location>
        <begin position="154"/>
        <end position="165"/>
    </location>
</feature>
<reference evidence="2" key="1">
    <citation type="submission" date="2020-07" db="EMBL/GenBank/DDBJ databases">
        <title>Genome sequencing reveals virulence potentials of Helicobacter pylori strain KE21 isolated from a Kenyan patient with gastric signet ring cell carcinoma.</title>
        <authorList>
            <person name="Mwangi C.N."/>
            <person name="Njoroge S."/>
            <person name="Kabamba T.E."/>
            <person name="Matsumoto T."/>
            <person name="Nyerere A."/>
            <person name="Devani S."/>
            <person name="Rajula A."/>
            <person name="Moloo Z."/>
            <person name="Revathi G."/>
            <person name="Yamaoka Y."/>
        </authorList>
    </citation>
    <scope>NUCLEOTIDE SEQUENCE</scope>
    <source>
        <strain evidence="2">HpKE21</strain>
    </source>
</reference>
<feature type="region of interest" description="Disordered" evidence="1">
    <location>
        <begin position="150"/>
        <end position="175"/>
    </location>
</feature>
<organism evidence="2">
    <name type="scientific">Helicobacter pylori</name>
    <name type="common">Campylobacter pylori</name>
    <dbReference type="NCBI Taxonomy" id="210"/>
    <lineage>
        <taxon>Bacteria</taxon>
        <taxon>Pseudomonadati</taxon>
        <taxon>Campylobacterota</taxon>
        <taxon>Epsilonproteobacteria</taxon>
        <taxon>Campylobacterales</taxon>
        <taxon>Helicobacteraceae</taxon>
        <taxon>Helicobacter</taxon>
    </lineage>
</organism>
<evidence type="ECO:0008006" key="3">
    <source>
        <dbReference type="Google" id="ProtNLM"/>
    </source>
</evidence>
<dbReference type="AlphaFoldDB" id="A0A7G1HNL9"/>
<dbReference type="InterPro" id="IPR038161">
    <property type="entry name" value="VirB9/CagX/TrbG_C_sf"/>
</dbReference>
<proteinExistence type="predicted"/>
<protein>
    <recommendedName>
        <fullName evidence="3">Conjugal plasmid transfer system protein</fullName>
    </recommendedName>
</protein>
<dbReference type="EMBL" id="AP023320">
    <property type="protein sequence ID" value="BCI58898.1"/>
    <property type="molecule type" value="Genomic_DNA"/>
</dbReference>
<evidence type="ECO:0000256" key="1">
    <source>
        <dbReference type="SAM" id="MobiDB-lite"/>
    </source>
</evidence>
<name>A0A7G1HNL9_HELPX</name>
<gene>
    <name evidence="2" type="ORF">HPKE_11530</name>
</gene>
<dbReference type="Gene3D" id="2.60.40.2500">
    <property type="match status" value="1"/>
</dbReference>
<sequence length="175" mass="20456">MVGNYIIAEDVSKKWTLRSGKEYVCVKRDKRKYQKSKDFMRLKRLLEQDEAMKAKRNNIHLIEDTTPQPKNTISVTELLAQIKNQTPSKECRALNEEEVKTLEEVKNIIKAPKPLQKDLKNKLKKHTIKTQFCVPIPYIERLKTTDGLEKNKKGLNNTLKQNQANPIKEIKENKK</sequence>
<accession>A0A7G1HNL9</accession>